<accession>A0A183U1T1</accession>
<keyword evidence="2" id="KW-1185">Reference proteome</keyword>
<evidence type="ECO:0000313" key="2">
    <source>
        <dbReference type="Proteomes" id="UP000050794"/>
    </source>
</evidence>
<reference evidence="3" key="1">
    <citation type="submission" date="2016-06" db="UniProtKB">
        <authorList>
            <consortium name="WormBaseParasite"/>
        </authorList>
    </citation>
    <scope>IDENTIFICATION</scope>
</reference>
<proteinExistence type="predicted"/>
<organism evidence="2 3">
    <name type="scientific">Toxocara canis</name>
    <name type="common">Canine roundworm</name>
    <dbReference type="NCBI Taxonomy" id="6265"/>
    <lineage>
        <taxon>Eukaryota</taxon>
        <taxon>Metazoa</taxon>
        <taxon>Ecdysozoa</taxon>
        <taxon>Nematoda</taxon>
        <taxon>Chromadorea</taxon>
        <taxon>Rhabditida</taxon>
        <taxon>Spirurina</taxon>
        <taxon>Ascaridomorpha</taxon>
        <taxon>Ascaridoidea</taxon>
        <taxon>Toxocaridae</taxon>
        <taxon>Toxocara</taxon>
    </lineage>
</organism>
<reference evidence="1 2" key="2">
    <citation type="submission" date="2018-11" db="EMBL/GenBank/DDBJ databases">
        <authorList>
            <consortium name="Pathogen Informatics"/>
        </authorList>
    </citation>
    <scope>NUCLEOTIDE SEQUENCE [LARGE SCALE GENOMIC DNA]</scope>
</reference>
<evidence type="ECO:0000313" key="3">
    <source>
        <dbReference type="WBParaSite" id="TCNE_0000245101-mRNA-1"/>
    </source>
</evidence>
<evidence type="ECO:0000313" key="1">
    <source>
        <dbReference type="EMBL" id="VDM28096.1"/>
    </source>
</evidence>
<protein>
    <submittedName>
        <fullName evidence="3">Ysc84 domain-containing protein</fullName>
    </submittedName>
</protein>
<gene>
    <name evidence="1" type="ORF">TCNE_LOCUS2451</name>
</gene>
<dbReference type="WBParaSite" id="TCNE_0000245101-mRNA-1">
    <property type="protein sequence ID" value="TCNE_0000245101-mRNA-1"/>
    <property type="gene ID" value="TCNE_0000245101"/>
</dbReference>
<name>A0A183U1T1_TOXCA</name>
<dbReference type="Proteomes" id="UP000050794">
    <property type="component" value="Unassembled WGS sequence"/>
</dbReference>
<sequence length="118" mass="12805">MEALLVIRGTIEDGELAHCLSKRLHTLSLPRKLQIKAARNFQNTCLTVISSEHCFLGCGSVTGSIGSRVLQAHFGEKVQLDMGYDVVMGSGLFTGAVFGVNFSRLFAVSKSYDLPVQN</sequence>
<dbReference type="AlphaFoldDB" id="A0A183U1T1"/>
<dbReference type="EMBL" id="UYWY01002465">
    <property type="protein sequence ID" value="VDM28096.1"/>
    <property type="molecule type" value="Genomic_DNA"/>
</dbReference>